<evidence type="ECO:0000313" key="3">
    <source>
        <dbReference type="Proteomes" id="UP001249851"/>
    </source>
</evidence>
<dbReference type="Proteomes" id="UP001249851">
    <property type="component" value="Unassembled WGS sequence"/>
</dbReference>
<evidence type="ECO:0000313" key="2">
    <source>
        <dbReference type="EMBL" id="KAK2565062.1"/>
    </source>
</evidence>
<protein>
    <submittedName>
        <fullName evidence="2">Uncharacterized protein</fullName>
    </submittedName>
</protein>
<dbReference type="EMBL" id="JARQWQ010000020">
    <property type="protein sequence ID" value="KAK2565062.1"/>
    <property type="molecule type" value="Genomic_DNA"/>
</dbReference>
<organism evidence="2 3">
    <name type="scientific">Acropora cervicornis</name>
    <name type="common">Staghorn coral</name>
    <dbReference type="NCBI Taxonomy" id="6130"/>
    <lineage>
        <taxon>Eukaryota</taxon>
        <taxon>Metazoa</taxon>
        <taxon>Cnidaria</taxon>
        <taxon>Anthozoa</taxon>
        <taxon>Hexacorallia</taxon>
        <taxon>Scleractinia</taxon>
        <taxon>Astrocoeniina</taxon>
        <taxon>Acroporidae</taxon>
        <taxon>Acropora</taxon>
    </lineage>
</organism>
<reference evidence="2" key="1">
    <citation type="journal article" date="2023" name="G3 (Bethesda)">
        <title>Whole genome assembly and annotation of the endangered Caribbean coral Acropora cervicornis.</title>
        <authorList>
            <person name="Selwyn J.D."/>
            <person name="Vollmer S.V."/>
        </authorList>
    </citation>
    <scope>NUCLEOTIDE SEQUENCE</scope>
    <source>
        <strain evidence="2">K2</strain>
    </source>
</reference>
<name>A0AAD9QPJ7_ACRCE</name>
<feature type="region of interest" description="Disordered" evidence="1">
    <location>
        <begin position="38"/>
        <end position="95"/>
    </location>
</feature>
<evidence type="ECO:0000256" key="1">
    <source>
        <dbReference type="SAM" id="MobiDB-lite"/>
    </source>
</evidence>
<dbReference type="AlphaFoldDB" id="A0AAD9QPJ7"/>
<feature type="compositionally biased region" description="Basic and acidic residues" evidence="1">
    <location>
        <begin position="84"/>
        <end position="95"/>
    </location>
</feature>
<accession>A0AAD9QPJ7</accession>
<keyword evidence="3" id="KW-1185">Reference proteome</keyword>
<feature type="compositionally biased region" description="Basic and acidic residues" evidence="1">
    <location>
        <begin position="58"/>
        <end position="72"/>
    </location>
</feature>
<proteinExistence type="predicted"/>
<comment type="caution">
    <text evidence="2">The sequence shown here is derived from an EMBL/GenBank/DDBJ whole genome shotgun (WGS) entry which is preliminary data.</text>
</comment>
<reference evidence="2" key="2">
    <citation type="journal article" date="2023" name="Science">
        <title>Genomic signatures of disease resistance in endangered staghorn corals.</title>
        <authorList>
            <person name="Vollmer S.V."/>
            <person name="Selwyn J.D."/>
            <person name="Despard B.A."/>
            <person name="Roesel C.L."/>
        </authorList>
    </citation>
    <scope>NUCLEOTIDE SEQUENCE</scope>
    <source>
        <strain evidence="2">K2</strain>
    </source>
</reference>
<gene>
    <name evidence="2" type="ORF">P5673_010968</name>
</gene>
<sequence length="130" mass="14732">MVVLDNNKEFTPYLGVNFSTKGHFRVCKLNLKDLDDCSGDKSRQKHGAPNTAATVDLNDDKSESLEDEKGPQDDATPTSSTIKHQRELLDSKLKGYKQEKLKRKLPADNQMLSIAQEELEIKKKLITRCR</sequence>